<keyword evidence="2" id="KW-0176">Collagen</keyword>
<dbReference type="PANTHER" id="PTHR24637">
    <property type="entry name" value="COLLAGEN"/>
    <property type="match status" value="1"/>
</dbReference>
<dbReference type="GO" id="GO:0005581">
    <property type="term" value="C:collagen trimer"/>
    <property type="evidence" value="ECO:0007669"/>
    <property type="project" value="UniProtKB-KW"/>
</dbReference>
<organism evidence="2 3">
    <name type="scientific">Popillia japonica</name>
    <name type="common">Japanese beetle</name>
    <dbReference type="NCBI Taxonomy" id="7064"/>
    <lineage>
        <taxon>Eukaryota</taxon>
        <taxon>Metazoa</taxon>
        <taxon>Ecdysozoa</taxon>
        <taxon>Arthropoda</taxon>
        <taxon>Hexapoda</taxon>
        <taxon>Insecta</taxon>
        <taxon>Pterygota</taxon>
        <taxon>Neoptera</taxon>
        <taxon>Endopterygota</taxon>
        <taxon>Coleoptera</taxon>
        <taxon>Polyphaga</taxon>
        <taxon>Scarabaeiformia</taxon>
        <taxon>Scarabaeidae</taxon>
        <taxon>Rutelinae</taxon>
        <taxon>Popillia</taxon>
    </lineage>
</organism>
<comment type="caution">
    <text evidence="2">The sequence shown here is derived from an EMBL/GenBank/DDBJ whole genome shotgun (WGS) entry which is preliminary data.</text>
</comment>
<gene>
    <name evidence="2" type="ORF">QE152_g3854</name>
</gene>
<feature type="compositionally biased region" description="Basic and acidic residues" evidence="1">
    <location>
        <begin position="134"/>
        <end position="152"/>
    </location>
</feature>
<proteinExistence type="predicted"/>
<sequence length="317" mass="35092">MNPNKTQHLDFIMNRREDSTNIKILGLHVDSRLTWAAHIDDLAGRLSAAIYSIQRIKSVSTYQAARLTSKRCSGCAPTARITAQRVRKVRPVLVVPKVPTVHPARPVRKEREVTQDFPGCPAQFPIGARGHPGHRGEKGSQGRPGLDGRDGIPGEPGFDGRPGRNGEDGNHGIDGKGGIPGKDGRNGTDGRPGLQGPPGPPGPPGRRVHYICLYDTRICILNIFDYFLRQSLSHLNHNNVKNIRFRLNRSICIEINVIQKLLKDFRLDSVPRKLLQPSNDPYSYGKSIKSVYIHNSFLEMPKLIMGNRPLQLAHASS</sequence>
<keyword evidence="3" id="KW-1185">Reference proteome</keyword>
<name>A0AAW1N221_POPJA</name>
<feature type="compositionally biased region" description="Pro residues" evidence="1">
    <location>
        <begin position="195"/>
        <end position="204"/>
    </location>
</feature>
<feature type="region of interest" description="Disordered" evidence="1">
    <location>
        <begin position="109"/>
        <end position="205"/>
    </location>
</feature>
<evidence type="ECO:0000313" key="3">
    <source>
        <dbReference type="Proteomes" id="UP001458880"/>
    </source>
</evidence>
<dbReference type="Pfam" id="PF01391">
    <property type="entry name" value="Collagen"/>
    <property type="match status" value="1"/>
</dbReference>
<dbReference type="InterPro" id="IPR008160">
    <property type="entry name" value="Collagen"/>
</dbReference>
<evidence type="ECO:0000256" key="1">
    <source>
        <dbReference type="SAM" id="MobiDB-lite"/>
    </source>
</evidence>
<reference evidence="2 3" key="1">
    <citation type="journal article" date="2024" name="BMC Genomics">
        <title>De novo assembly and annotation of Popillia japonica's genome with initial clues to its potential as an invasive pest.</title>
        <authorList>
            <person name="Cucini C."/>
            <person name="Boschi S."/>
            <person name="Funari R."/>
            <person name="Cardaioli E."/>
            <person name="Iannotti N."/>
            <person name="Marturano G."/>
            <person name="Paoli F."/>
            <person name="Bruttini M."/>
            <person name="Carapelli A."/>
            <person name="Frati F."/>
            <person name="Nardi F."/>
        </authorList>
    </citation>
    <scope>NUCLEOTIDE SEQUENCE [LARGE SCALE GENOMIC DNA]</scope>
    <source>
        <strain evidence="2">DMR45628</strain>
    </source>
</reference>
<protein>
    <submittedName>
        <fullName evidence="2">Collagen triple helix repeat (20 copies)</fullName>
    </submittedName>
</protein>
<dbReference type="AlphaFoldDB" id="A0AAW1N221"/>
<feature type="compositionally biased region" description="Basic and acidic residues" evidence="1">
    <location>
        <begin position="161"/>
        <end position="174"/>
    </location>
</feature>
<dbReference type="EMBL" id="JASPKY010000017">
    <property type="protein sequence ID" value="KAK9752853.1"/>
    <property type="molecule type" value="Genomic_DNA"/>
</dbReference>
<evidence type="ECO:0000313" key="2">
    <source>
        <dbReference type="EMBL" id="KAK9752853.1"/>
    </source>
</evidence>
<dbReference type="Proteomes" id="UP001458880">
    <property type="component" value="Unassembled WGS sequence"/>
</dbReference>
<accession>A0AAW1N221</accession>